<evidence type="ECO:0000256" key="2">
    <source>
        <dbReference type="PROSITE-ProRule" id="PRU00169"/>
    </source>
</evidence>
<dbReference type="InterPro" id="IPR011006">
    <property type="entry name" value="CheY-like_superfamily"/>
</dbReference>
<dbReference type="Pfam" id="PF00072">
    <property type="entry name" value="Response_reg"/>
    <property type="match status" value="1"/>
</dbReference>
<dbReference type="GO" id="GO:0000160">
    <property type="term" value="P:phosphorelay signal transduction system"/>
    <property type="evidence" value="ECO:0007669"/>
    <property type="project" value="InterPro"/>
</dbReference>
<dbReference type="STRING" id="1385520.N802_18425"/>
<sequence>MHQIREGLWSEAAVRVVIADDHVRHRQLMAMVLALDPRITVIGQASDGAEAVSMVEDLEPDVVLLDARMPGVGGVEACARIGQLAPATRCLMLTMADDPQEIDAALAAGATSYLFKSVESGVIVEAILRAAATGAGPNRSPATATVPSAALS</sequence>
<keyword evidence="1" id="KW-0238">DNA-binding</keyword>
<dbReference type="InterPro" id="IPR001789">
    <property type="entry name" value="Sig_transdc_resp-reg_receiver"/>
</dbReference>
<dbReference type="SUPFAM" id="SSF52172">
    <property type="entry name" value="CheY-like"/>
    <property type="match status" value="1"/>
</dbReference>
<proteinExistence type="predicted"/>
<accession>A0A0A0J9Q7</accession>
<dbReference type="OrthoDB" id="9808843at2"/>
<dbReference type="PANTHER" id="PTHR43214">
    <property type="entry name" value="TWO-COMPONENT RESPONSE REGULATOR"/>
    <property type="match status" value="1"/>
</dbReference>
<dbReference type="InterPro" id="IPR039420">
    <property type="entry name" value="WalR-like"/>
</dbReference>
<evidence type="ECO:0000313" key="4">
    <source>
        <dbReference type="EMBL" id="KGN32341.1"/>
    </source>
</evidence>
<dbReference type="InterPro" id="IPR058245">
    <property type="entry name" value="NreC/VraR/RcsB-like_REC"/>
</dbReference>
<keyword evidence="5" id="KW-1185">Reference proteome</keyword>
<dbReference type="CDD" id="cd17535">
    <property type="entry name" value="REC_NarL-like"/>
    <property type="match status" value="1"/>
</dbReference>
<gene>
    <name evidence="4" type="ORF">N802_18425</name>
</gene>
<dbReference type="RefSeq" id="WP_052109828.1">
    <property type="nucleotide sequence ID" value="NZ_AVPJ01000007.1"/>
</dbReference>
<evidence type="ECO:0000313" key="5">
    <source>
        <dbReference type="Proteomes" id="UP000030002"/>
    </source>
</evidence>
<feature type="modified residue" description="4-aspartylphosphate" evidence="2">
    <location>
        <position position="66"/>
    </location>
</feature>
<reference evidence="4 5" key="1">
    <citation type="submission" date="2013-08" db="EMBL/GenBank/DDBJ databases">
        <title>The genome sequence of Knoellia sinensis.</title>
        <authorList>
            <person name="Zhu W."/>
            <person name="Wang G."/>
        </authorList>
    </citation>
    <scope>NUCLEOTIDE SEQUENCE [LARGE SCALE GENOMIC DNA]</scope>
    <source>
        <strain evidence="4 5">KCTC 19936</strain>
    </source>
</reference>
<comment type="caution">
    <text evidence="4">The sequence shown here is derived from an EMBL/GenBank/DDBJ whole genome shotgun (WGS) entry which is preliminary data.</text>
</comment>
<dbReference type="PANTHER" id="PTHR43214:SF37">
    <property type="entry name" value="TRANSCRIPTIONAL REGULATORY PROTEIN YDFI"/>
    <property type="match status" value="1"/>
</dbReference>
<organism evidence="4 5">
    <name type="scientific">Knoellia sinensis KCTC 19936</name>
    <dbReference type="NCBI Taxonomy" id="1385520"/>
    <lineage>
        <taxon>Bacteria</taxon>
        <taxon>Bacillati</taxon>
        <taxon>Actinomycetota</taxon>
        <taxon>Actinomycetes</taxon>
        <taxon>Micrococcales</taxon>
        <taxon>Intrasporangiaceae</taxon>
        <taxon>Knoellia</taxon>
    </lineage>
</organism>
<dbReference type="Gene3D" id="3.40.50.2300">
    <property type="match status" value="1"/>
</dbReference>
<dbReference type="SMART" id="SM00448">
    <property type="entry name" value="REC"/>
    <property type="match status" value="1"/>
</dbReference>
<name>A0A0A0J9Q7_9MICO</name>
<dbReference type="Proteomes" id="UP000030002">
    <property type="component" value="Unassembled WGS sequence"/>
</dbReference>
<dbReference type="AlphaFoldDB" id="A0A0A0J9Q7"/>
<evidence type="ECO:0000259" key="3">
    <source>
        <dbReference type="PROSITE" id="PS50110"/>
    </source>
</evidence>
<evidence type="ECO:0000256" key="1">
    <source>
        <dbReference type="ARBA" id="ARBA00023125"/>
    </source>
</evidence>
<dbReference type="eggNOG" id="COG2197">
    <property type="taxonomic scope" value="Bacteria"/>
</dbReference>
<keyword evidence="2" id="KW-0597">Phosphoprotein</keyword>
<protein>
    <recommendedName>
        <fullName evidence="3">Response regulatory domain-containing protein</fullName>
    </recommendedName>
</protein>
<dbReference type="GO" id="GO:0003677">
    <property type="term" value="F:DNA binding"/>
    <property type="evidence" value="ECO:0007669"/>
    <property type="project" value="UniProtKB-KW"/>
</dbReference>
<feature type="domain" description="Response regulatory" evidence="3">
    <location>
        <begin position="15"/>
        <end position="131"/>
    </location>
</feature>
<dbReference type="PROSITE" id="PS50110">
    <property type="entry name" value="RESPONSE_REGULATORY"/>
    <property type="match status" value="1"/>
</dbReference>
<dbReference type="EMBL" id="AVPJ01000007">
    <property type="protein sequence ID" value="KGN32341.1"/>
    <property type="molecule type" value="Genomic_DNA"/>
</dbReference>